<accession>A0AAU7YQD6</accession>
<dbReference type="InterPro" id="IPR031654">
    <property type="entry name" value="Capsid_N"/>
</dbReference>
<dbReference type="InterPro" id="IPR016112">
    <property type="entry name" value="VP_dsDNA_II"/>
</dbReference>
<dbReference type="Pfam" id="PF04451">
    <property type="entry name" value="Capsid_NCLDV"/>
    <property type="match status" value="1"/>
</dbReference>
<keyword evidence="2" id="KW-0167">Capsid protein</keyword>
<dbReference type="Pfam" id="PF16903">
    <property type="entry name" value="Capsid_N"/>
    <property type="match status" value="1"/>
</dbReference>
<dbReference type="GO" id="GO:0005198">
    <property type="term" value="F:structural molecule activity"/>
    <property type="evidence" value="ECO:0007669"/>
    <property type="project" value="InterPro"/>
</dbReference>
<feature type="domain" description="Major capsid protein C-terminal" evidence="4">
    <location>
        <begin position="208"/>
        <end position="368"/>
    </location>
</feature>
<dbReference type="GO" id="GO:0019028">
    <property type="term" value="C:viral capsid"/>
    <property type="evidence" value="ECO:0007669"/>
    <property type="project" value="UniProtKB-KW"/>
</dbReference>
<evidence type="ECO:0000256" key="2">
    <source>
        <dbReference type="ARBA" id="ARBA00022561"/>
    </source>
</evidence>
<dbReference type="Gene3D" id="2.70.9.10">
    <property type="entry name" value="Adenovirus Type 2 Hexon, domain 4"/>
    <property type="match status" value="1"/>
</dbReference>
<dbReference type="SUPFAM" id="SSF49749">
    <property type="entry name" value="Group II dsDNA viruses VP"/>
    <property type="match status" value="2"/>
</dbReference>
<reference evidence="6" key="1">
    <citation type="submission" date="2024-06" db="EMBL/GenBank/DDBJ databases">
        <title>Evidence of context-dependent and transient costs of resisting viral infection in isolates of the marine microalga Micromonas sp. (class Mamiellophyceae).</title>
        <authorList>
            <person name="Bedi de Silva A."/>
            <person name="Schvarcz C.R."/>
            <person name="Steward G.R."/>
            <person name="Edwards K.F."/>
        </authorList>
    </citation>
    <scope>NUCLEOTIDE SEQUENCE</scope>
    <source>
        <strain evidence="6">McV-KB2</strain>
    </source>
</reference>
<evidence type="ECO:0000256" key="3">
    <source>
        <dbReference type="ARBA" id="ARBA00022844"/>
    </source>
</evidence>
<dbReference type="InterPro" id="IPR007542">
    <property type="entry name" value="MCP_C"/>
</dbReference>
<proteinExistence type="predicted"/>
<evidence type="ECO:0000259" key="5">
    <source>
        <dbReference type="Pfam" id="PF16903"/>
    </source>
</evidence>
<dbReference type="InterPro" id="IPR038519">
    <property type="entry name" value="MCP_C_sf"/>
</dbReference>
<keyword evidence="3" id="KW-0946">Virion</keyword>
<protein>
    <submittedName>
        <fullName evidence="6">Major capsid protein</fullName>
    </submittedName>
</protein>
<dbReference type="EMBL" id="PP911589">
    <property type="protein sequence ID" value="XCA47350.1"/>
    <property type="molecule type" value="Genomic_DNA"/>
</dbReference>
<evidence type="ECO:0000259" key="4">
    <source>
        <dbReference type="Pfam" id="PF04451"/>
    </source>
</evidence>
<name>A0AAU7YQD6_9PHYC</name>
<sequence>MSAALIDLVSKGAQDVFITGSPQVSFFHQNYKRHTNFALKPERLDYVGTFAGGNEVVIPLRTKGDLLSYVWVEATNIGRGGANTSGFFSTDDTSTTEFSLWIGGQEVCRLDSLFIQGVHNLLYKQDGAKATCAVTLDEVSDNAKGTDVAADHYLIPFFFSEDWTKSLPLTALQFHQVELRIKCRSGFTPTPGSTPKVYGTYVYLDTEERQMVVDHEHEMLITQTQFQPMSADDVDIDLTYFNHPSKAIHVVSSEADNQQWDTNFTFDRASLYINGTALFEEMSPVYHHNVVPEMHCTSLPSATLSTVATFTWPFCLKMNASQPSGSLNFSRIDNAKLNLTGTTTRNGTLVRAYTVNYNILKIKDGMGGVAFAN</sequence>
<feature type="domain" description="Major capsid protein N-terminal" evidence="5">
    <location>
        <begin position="25"/>
        <end position="185"/>
    </location>
</feature>
<organism evidence="6">
    <name type="scientific">Micromonas commoda virus</name>
    <dbReference type="NCBI Taxonomy" id="3057169"/>
    <lineage>
        <taxon>Viruses</taxon>
        <taxon>Varidnaviria</taxon>
        <taxon>Bamfordvirae</taxon>
        <taxon>Nucleocytoviricota</taxon>
        <taxon>Megaviricetes</taxon>
        <taxon>Algavirales</taxon>
        <taxon>Phycodnaviridae</taxon>
    </lineage>
</organism>
<dbReference type="Gene3D" id="2.70.9.20">
    <property type="entry name" value="Major capsid protein Vp54"/>
    <property type="match status" value="1"/>
</dbReference>
<evidence type="ECO:0000256" key="1">
    <source>
        <dbReference type="ARBA" id="ARBA00004328"/>
    </source>
</evidence>
<comment type="subcellular location">
    <subcellularLocation>
        <location evidence="1">Virion</location>
    </subcellularLocation>
</comment>
<evidence type="ECO:0000313" key="6">
    <source>
        <dbReference type="EMBL" id="XCA47350.1"/>
    </source>
</evidence>